<dbReference type="Proteomes" id="UP000245383">
    <property type="component" value="Unassembled WGS sequence"/>
</dbReference>
<dbReference type="PANTHER" id="PTHR13156:SF0">
    <property type="entry name" value="NADH DEHYDROGENASE [UBIQUINONE] IRON-SULFUR PROTEIN 6, MITOCHONDRIAL"/>
    <property type="match status" value="1"/>
</dbReference>
<dbReference type="InterPro" id="IPR019401">
    <property type="entry name" value="Znf_CHCC"/>
</dbReference>
<proteinExistence type="predicted"/>
<dbReference type="GO" id="GO:0006120">
    <property type="term" value="P:mitochondrial electron transport, NADH to ubiquinone"/>
    <property type="evidence" value="ECO:0007669"/>
    <property type="project" value="TreeGrafter"/>
</dbReference>
<organism evidence="2 3">
    <name type="scientific">Smittium simulii</name>
    <dbReference type="NCBI Taxonomy" id="133385"/>
    <lineage>
        <taxon>Eukaryota</taxon>
        <taxon>Fungi</taxon>
        <taxon>Fungi incertae sedis</taxon>
        <taxon>Zoopagomycota</taxon>
        <taxon>Kickxellomycotina</taxon>
        <taxon>Harpellomycetes</taxon>
        <taxon>Harpellales</taxon>
        <taxon>Legeriomycetaceae</taxon>
        <taxon>Smittium</taxon>
    </lineage>
</organism>
<accession>A0A2T9Y9R1</accession>
<gene>
    <name evidence="2" type="ORF">BB561_005562</name>
</gene>
<dbReference type="Pfam" id="PF10276">
    <property type="entry name" value="zf-CHCC"/>
    <property type="match status" value="1"/>
</dbReference>
<dbReference type="GO" id="GO:0005739">
    <property type="term" value="C:mitochondrion"/>
    <property type="evidence" value="ECO:0007669"/>
    <property type="project" value="GOC"/>
</dbReference>
<evidence type="ECO:0000313" key="2">
    <source>
        <dbReference type="EMBL" id="PVU89073.1"/>
    </source>
</evidence>
<dbReference type="AlphaFoldDB" id="A0A2T9Y9R1"/>
<reference evidence="2 3" key="1">
    <citation type="journal article" date="2018" name="MBio">
        <title>Comparative Genomics Reveals the Core Gene Toolbox for the Fungus-Insect Symbiosis.</title>
        <authorList>
            <person name="Wang Y."/>
            <person name="Stata M."/>
            <person name="Wang W."/>
            <person name="Stajich J.E."/>
            <person name="White M.M."/>
            <person name="Moncalvo J.M."/>
        </authorList>
    </citation>
    <scope>NUCLEOTIDE SEQUENCE [LARGE SCALE GENOMIC DNA]</scope>
    <source>
        <strain evidence="2 3">SWE-8-4</strain>
    </source>
</reference>
<dbReference type="STRING" id="133385.A0A2T9Y9R1"/>
<evidence type="ECO:0000259" key="1">
    <source>
        <dbReference type="Pfam" id="PF10276"/>
    </source>
</evidence>
<dbReference type="EMBL" id="MBFR01000341">
    <property type="protein sequence ID" value="PVU89073.1"/>
    <property type="molecule type" value="Genomic_DNA"/>
</dbReference>
<name>A0A2T9Y9R1_9FUNG</name>
<protein>
    <recommendedName>
        <fullName evidence="1">Zinc finger CHCC-type domain-containing protein</fullName>
    </recommendedName>
</protein>
<feature type="domain" description="Zinc finger CHCC-type" evidence="1">
    <location>
        <begin position="107"/>
        <end position="144"/>
    </location>
</feature>
<dbReference type="OrthoDB" id="307899at2759"/>
<keyword evidence="3" id="KW-1185">Reference proteome</keyword>
<sequence>MLRATTIRNGFLDCSASLKPKIIQSARFTATTFASKEPYLPSPYKNEPNARDLAQSLNRDTTWSESQKPRELAMSGPRFTQTNLKFQPQSMSAIELIAEQPIRLVNGRKAFCDGGMGAMGHPKVYMNLDKPHVHSTCVYCGLRFMQNPEHNSHH</sequence>
<evidence type="ECO:0000313" key="3">
    <source>
        <dbReference type="Proteomes" id="UP000245383"/>
    </source>
</evidence>
<comment type="caution">
    <text evidence="2">The sequence shown here is derived from an EMBL/GenBank/DDBJ whole genome shotgun (WGS) entry which is preliminary data.</text>
</comment>
<dbReference type="PANTHER" id="PTHR13156">
    <property type="entry name" value="NADH-UBIQUINONE OXIDOREDUCTASE 13 KD-A SUBUNIT"/>
    <property type="match status" value="1"/>
</dbReference>
<dbReference type="Gene3D" id="2.60.260.40">
    <property type="entry name" value="q5lls5 like domains"/>
    <property type="match status" value="1"/>
</dbReference>